<gene>
    <name evidence="4" type="ORF">M3202_20440</name>
</gene>
<dbReference type="Proteomes" id="UP001139179">
    <property type="component" value="Unassembled WGS sequence"/>
</dbReference>
<evidence type="ECO:0000313" key="5">
    <source>
        <dbReference type="Proteomes" id="UP001139179"/>
    </source>
</evidence>
<dbReference type="PROSITE" id="PS50851">
    <property type="entry name" value="CHEW"/>
    <property type="match status" value="1"/>
</dbReference>
<feature type="modified residue" description="4-aspartylphosphate" evidence="1">
    <location>
        <position position="236"/>
    </location>
</feature>
<evidence type="ECO:0000259" key="2">
    <source>
        <dbReference type="PROSITE" id="PS50110"/>
    </source>
</evidence>
<proteinExistence type="predicted"/>
<dbReference type="InterPro" id="IPR024181">
    <property type="entry name" value="Chemotax_regulator_CheV"/>
</dbReference>
<keyword evidence="1" id="KW-0597">Phosphoprotein</keyword>
<dbReference type="Gene3D" id="2.40.50.180">
    <property type="entry name" value="CheA-289, Domain 4"/>
    <property type="match status" value="1"/>
</dbReference>
<name>A0A9X2IPV6_9BACI</name>
<dbReference type="PANTHER" id="PTHR47233:SF3">
    <property type="entry name" value="CHEMOTAXIS PROTEIN CHEV"/>
    <property type="match status" value="1"/>
</dbReference>
<dbReference type="SUPFAM" id="SSF52172">
    <property type="entry name" value="CheY-like"/>
    <property type="match status" value="1"/>
</dbReference>
<dbReference type="InterPro" id="IPR001789">
    <property type="entry name" value="Sig_transdc_resp-reg_receiver"/>
</dbReference>
<dbReference type="AlphaFoldDB" id="A0A9X2IPV6"/>
<comment type="caution">
    <text evidence="4">The sequence shown here is derived from an EMBL/GenBank/DDBJ whole genome shotgun (WGS) entry which is preliminary data.</text>
</comment>
<organism evidence="4 5">
    <name type="scientific">Halalkalibacter oceani</name>
    <dbReference type="NCBI Taxonomy" id="1653776"/>
    <lineage>
        <taxon>Bacteria</taxon>
        <taxon>Bacillati</taxon>
        <taxon>Bacillota</taxon>
        <taxon>Bacilli</taxon>
        <taxon>Bacillales</taxon>
        <taxon>Bacillaceae</taxon>
        <taxon>Halalkalibacter</taxon>
    </lineage>
</organism>
<feature type="domain" description="Response regulatory" evidence="2">
    <location>
        <begin position="176"/>
        <end position="303"/>
    </location>
</feature>
<accession>A0A9X2IPV6</accession>
<evidence type="ECO:0000256" key="1">
    <source>
        <dbReference type="PROSITE-ProRule" id="PRU00169"/>
    </source>
</evidence>
<dbReference type="Pfam" id="PF01584">
    <property type="entry name" value="CheW"/>
    <property type="match status" value="1"/>
</dbReference>
<sequence length="311" mass="34518">MQLNNNGILLESGTNELEIVMFKVAQGTFGINVLKVREIINPLPITDTPNGHEHVEGVIRLRQEVIPVVDLAKVLNLPASEEPDQDKFIISELNKMKVAFHVHSVSRIHRISWEQIDKPSELAQGHLSHTIGIVKLEDEMSLLLDFEKIVVDINPDTGLSVDRVKAMGVRERSAKLICIAEDSAVLRKLLSDTLSEAGYTNLMFFENGKMAWEFLEEQALAGKDAVAGAIDLLITDIEMPQMDGHHLTLRCKANPQLQHVPIVIFSSLITDDLFHKGEKVGADAQISKPEIVQLVEKIDELLAESHAQPTA</sequence>
<dbReference type="InterPro" id="IPR036061">
    <property type="entry name" value="CheW-like_dom_sf"/>
</dbReference>
<dbReference type="PROSITE" id="PS50110">
    <property type="entry name" value="RESPONSE_REGULATORY"/>
    <property type="match status" value="1"/>
</dbReference>
<dbReference type="PIRSF" id="PIRSF002867">
    <property type="entry name" value="CheV"/>
    <property type="match status" value="1"/>
</dbReference>
<evidence type="ECO:0000313" key="4">
    <source>
        <dbReference type="EMBL" id="MCM3716419.1"/>
    </source>
</evidence>
<dbReference type="EMBL" id="JAMBOL010000037">
    <property type="protein sequence ID" value="MCM3716419.1"/>
    <property type="molecule type" value="Genomic_DNA"/>
</dbReference>
<dbReference type="Gene3D" id="2.30.30.40">
    <property type="entry name" value="SH3 Domains"/>
    <property type="match status" value="1"/>
</dbReference>
<dbReference type="InterPro" id="IPR011006">
    <property type="entry name" value="CheY-like_superfamily"/>
</dbReference>
<dbReference type="PANTHER" id="PTHR47233">
    <property type="entry name" value="CHEMOTAXIS PROTEIN CHEV"/>
    <property type="match status" value="1"/>
</dbReference>
<feature type="domain" description="CheW-like" evidence="3">
    <location>
        <begin position="16"/>
        <end position="155"/>
    </location>
</feature>
<dbReference type="InterPro" id="IPR002545">
    <property type="entry name" value="CheW-lke_dom"/>
</dbReference>
<dbReference type="SMART" id="SM00448">
    <property type="entry name" value="REC"/>
    <property type="match status" value="1"/>
</dbReference>
<evidence type="ECO:0000259" key="3">
    <source>
        <dbReference type="PROSITE" id="PS50851"/>
    </source>
</evidence>
<reference evidence="4" key="1">
    <citation type="submission" date="2022-05" db="EMBL/GenBank/DDBJ databases">
        <title>Comparative Genomics of Spacecraft Associated Microbes.</title>
        <authorList>
            <person name="Tran M.T."/>
            <person name="Wright A."/>
            <person name="Seuylemezian A."/>
            <person name="Eisen J."/>
            <person name="Coil D."/>
        </authorList>
    </citation>
    <scope>NUCLEOTIDE SEQUENCE</scope>
    <source>
        <strain evidence="4">214.1.1</strain>
    </source>
</reference>
<keyword evidence="5" id="KW-1185">Reference proteome</keyword>
<dbReference type="Gene3D" id="3.40.50.2300">
    <property type="match status" value="1"/>
</dbReference>
<dbReference type="RefSeq" id="WP_251225074.1">
    <property type="nucleotide sequence ID" value="NZ_JAMBOL010000037.1"/>
</dbReference>
<dbReference type="GO" id="GO:0006935">
    <property type="term" value="P:chemotaxis"/>
    <property type="evidence" value="ECO:0007669"/>
    <property type="project" value="InterPro"/>
</dbReference>
<protein>
    <submittedName>
        <fullName evidence="4">Chemotaxis protein</fullName>
    </submittedName>
</protein>
<dbReference type="SMART" id="SM00260">
    <property type="entry name" value="CheW"/>
    <property type="match status" value="1"/>
</dbReference>
<dbReference type="SUPFAM" id="SSF50341">
    <property type="entry name" value="CheW-like"/>
    <property type="match status" value="1"/>
</dbReference>
<dbReference type="Pfam" id="PF00072">
    <property type="entry name" value="Response_reg"/>
    <property type="match status" value="1"/>
</dbReference>
<dbReference type="GO" id="GO:0000160">
    <property type="term" value="P:phosphorelay signal transduction system"/>
    <property type="evidence" value="ECO:0007669"/>
    <property type="project" value="InterPro"/>
</dbReference>